<dbReference type="GeneTree" id="ENSGT00940000177109"/>
<name>A0A4W5NXN8_9TELE</name>
<accession>A0A4W5NXN8</accession>
<dbReference type="PANTHER" id="PTHR19424">
    <property type="entry name" value="HEAT SHOCK FACTOR BINDING PROTEIN 1"/>
    <property type="match status" value="1"/>
</dbReference>
<evidence type="ECO:0000313" key="3">
    <source>
        <dbReference type="Ensembl" id="ENSHHUP00000054100.1"/>
    </source>
</evidence>
<sequence length="79" mass="9120">MSESNSKATKELTEMMEVTMQNLHNKFQMYYNNNNVITYIARLPLTNPLDDMGTRIDDLEKNVADLMTQAGMEEQQTSK</sequence>
<comment type="similarity">
    <text evidence="1">Belongs to the HSBP1 family.</text>
</comment>
<dbReference type="Proteomes" id="UP000314982">
    <property type="component" value="Unassembled WGS sequence"/>
</dbReference>
<organism evidence="3 4">
    <name type="scientific">Hucho hucho</name>
    <name type="common">huchen</name>
    <dbReference type="NCBI Taxonomy" id="62062"/>
    <lineage>
        <taxon>Eukaryota</taxon>
        <taxon>Metazoa</taxon>
        <taxon>Chordata</taxon>
        <taxon>Craniata</taxon>
        <taxon>Vertebrata</taxon>
        <taxon>Euteleostomi</taxon>
        <taxon>Actinopterygii</taxon>
        <taxon>Neopterygii</taxon>
        <taxon>Teleostei</taxon>
        <taxon>Protacanthopterygii</taxon>
        <taxon>Salmoniformes</taxon>
        <taxon>Salmonidae</taxon>
        <taxon>Salmoninae</taxon>
        <taxon>Hucho</taxon>
    </lineage>
</organism>
<evidence type="ECO:0000256" key="1">
    <source>
        <dbReference type="ARBA" id="ARBA00006349"/>
    </source>
</evidence>
<evidence type="ECO:0000256" key="2">
    <source>
        <dbReference type="SAM" id="Coils"/>
    </source>
</evidence>
<dbReference type="InterPro" id="IPR009643">
    <property type="entry name" value="HS1-bd"/>
</dbReference>
<dbReference type="PANTHER" id="PTHR19424:SF0">
    <property type="entry name" value="HEAT SHOCK FACTOR BINDING PROTEIN 1"/>
    <property type="match status" value="1"/>
</dbReference>
<dbReference type="GO" id="GO:0005829">
    <property type="term" value="C:cytosol"/>
    <property type="evidence" value="ECO:0007669"/>
    <property type="project" value="TreeGrafter"/>
</dbReference>
<feature type="coiled-coil region" evidence="2">
    <location>
        <begin position="49"/>
        <end position="76"/>
    </location>
</feature>
<keyword evidence="2" id="KW-0175">Coiled coil</keyword>
<dbReference type="GO" id="GO:0070370">
    <property type="term" value="P:cellular heat acclimation"/>
    <property type="evidence" value="ECO:0007669"/>
    <property type="project" value="TreeGrafter"/>
</dbReference>
<proteinExistence type="inferred from homology"/>
<dbReference type="GO" id="GO:0003714">
    <property type="term" value="F:transcription corepressor activity"/>
    <property type="evidence" value="ECO:0007669"/>
    <property type="project" value="InterPro"/>
</dbReference>
<dbReference type="Ensembl" id="ENSHHUT00000055984.1">
    <property type="protein sequence ID" value="ENSHHUP00000054100.1"/>
    <property type="gene ID" value="ENSHHUG00000032468.1"/>
</dbReference>
<protein>
    <submittedName>
        <fullName evidence="3">Uncharacterized protein</fullName>
    </submittedName>
</protein>
<dbReference type="AlphaFoldDB" id="A0A4W5NXN8"/>
<keyword evidence="4" id="KW-1185">Reference proteome</keyword>
<reference evidence="3" key="2">
    <citation type="submission" date="2025-08" db="UniProtKB">
        <authorList>
            <consortium name="Ensembl"/>
        </authorList>
    </citation>
    <scope>IDENTIFICATION</scope>
</reference>
<reference evidence="4" key="1">
    <citation type="submission" date="2018-06" db="EMBL/GenBank/DDBJ databases">
        <title>Genome assembly of Danube salmon.</title>
        <authorList>
            <person name="Macqueen D.J."/>
            <person name="Gundappa M.K."/>
        </authorList>
    </citation>
    <scope>NUCLEOTIDE SEQUENCE [LARGE SCALE GENOMIC DNA]</scope>
</reference>
<evidence type="ECO:0000313" key="4">
    <source>
        <dbReference type="Proteomes" id="UP000314982"/>
    </source>
</evidence>
<dbReference type="GO" id="GO:0005634">
    <property type="term" value="C:nucleus"/>
    <property type="evidence" value="ECO:0007669"/>
    <property type="project" value="TreeGrafter"/>
</dbReference>
<reference evidence="3" key="3">
    <citation type="submission" date="2025-09" db="UniProtKB">
        <authorList>
            <consortium name="Ensembl"/>
        </authorList>
    </citation>
    <scope>IDENTIFICATION</scope>
</reference>
<dbReference type="STRING" id="62062.ENSHHUP00000054100"/>
<dbReference type="Gene3D" id="1.20.5.430">
    <property type="match status" value="1"/>
</dbReference>
<dbReference type="Pfam" id="PF06825">
    <property type="entry name" value="HSBP1"/>
    <property type="match status" value="1"/>
</dbReference>